<dbReference type="EMBL" id="BARU01004508">
    <property type="protein sequence ID" value="GAH21076.1"/>
    <property type="molecule type" value="Genomic_DNA"/>
</dbReference>
<proteinExistence type="predicted"/>
<dbReference type="AlphaFoldDB" id="X1DJL0"/>
<dbReference type="PROSITE" id="PS51318">
    <property type="entry name" value="TAT"/>
    <property type="match status" value="1"/>
</dbReference>
<reference evidence="1" key="1">
    <citation type="journal article" date="2014" name="Front. Microbiol.">
        <title>High frequency of phylogenetically diverse reductive dehalogenase-homologous genes in deep subseafloor sedimentary metagenomes.</title>
        <authorList>
            <person name="Kawai M."/>
            <person name="Futagami T."/>
            <person name="Toyoda A."/>
            <person name="Takaki Y."/>
            <person name="Nishi S."/>
            <person name="Hori S."/>
            <person name="Arai W."/>
            <person name="Tsubouchi T."/>
            <person name="Morono Y."/>
            <person name="Uchiyama I."/>
            <person name="Ito T."/>
            <person name="Fujiyama A."/>
            <person name="Inagaki F."/>
            <person name="Takami H."/>
        </authorList>
    </citation>
    <scope>NUCLEOTIDE SEQUENCE</scope>
    <source>
        <strain evidence="1">Expedition CK06-06</strain>
    </source>
</reference>
<sequence>MRLDRRSFIISSVIAGSGLMLSSMKAMSMQAKAADSLFGLHPFVQGNPDAVFIMKTSVDIKTNAKAMKAAGLSFGRSVMGLTDDTETGVPLSNKFTFKPNLTCRARWHEKYTVERSMGIVTDASFMEGIIESMKELGISGSQFYGQ</sequence>
<gene>
    <name evidence="1" type="ORF">S03H2_09033</name>
</gene>
<comment type="caution">
    <text evidence="1">The sequence shown here is derived from an EMBL/GenBank/DDBJ whole genome shotgun (WGS) entry which is preliminary data.</text>
</comment>
<dbReference type="InterPro" id="IPR006311">
    <property type="entry name" value="TAT_signal"/>
</dbReference>
<accession>X1DJL0</accession>
<evidence type="ECO:0008006" key="2">
    <source>
        <dbReference type="Google" id="ProtNLM"/>
    </source>
</evidence>
<name>X1DJL0_9ZZZZ</name>
<protein>
    <recommendedName>
        <fullName evidence="2">DUF362 domain-containing protein</fullName>
    </recommendedName>
</protein>
<evidence type="ECO:0000313" key="1">
    <source>
        <dbReference type="EMBL" id="GAH21076.1"/>
    </source>
</evidence>
<organism evidence="1">
    <name type="scientific">marine sediment metagenome</name>
    <dbReference type="NCBI Taxonomy" id="412755"/>
    <lineage>
        <taxon>unclassified sequences</taxon>
        <taxon>metagenomes</taxon>
        <taxon>ecological metagenomes</taxon>
    </lineage>
</organism>